<feature type="transmembrane region" description="Helical" evidence="1">
    <location>
        <begin position="12"/>
        <end position="30"/>
    </location>
</feature>
<dbReference type="InterPro" id="IPR011701">
    <property type="entry name" value="MFS"/>
</dbReference>
<reference evidence="2" key="1">
    <citation type="submission" date="2020-08" db="EMBL/GenBank/DDBJ databases">
        <title>Multicomponent nature underlies the extraordinary mechanical properties of spider dragline silk.</title>
        <authorList>
            <person name="Kono N."/>
            <person name="Nakamura H."/>
            <person name="Mori M."/>
            <person name="Yoshida Y."/>
            <person name="Ohtoshi R."/>
            <person name="Malay A.D."/>
            <person name="Moran D.A.P."/>
            <person name="Tomita M."/>
            <person name="Numata K."/>
            <person name="Arakawa K."/>
        </authorList>
    </citation>
    <scope>NUCLEOTIDE SEQUENCE</scope>
</reference>
<keyword evidence="3" id="KW-1185">Reference proteome</keyword>
<name>A0A8X6YUD2_9ARAC</name>
<feature type="transmembrane region" description="Helical" evidence="1">
    <location>
        <begin position="455"/>
        <end position="475"/>
    </location>
</feature>
<feature type="transmembrane region" description="Helical" evidence="1">
    <location>
        <begin position="105"/>
        <end position="127"/>
    </location>
</feature>
<protein>
    <submittedName>
        <fullName evidence="2">Uncharacterized protein</fullName>
    </submittedName>
</protein>
<sequence>MKNASLNSSRSWGIAVVCSFINFLHLGIARQSGLLYLAAISRYDANRNQASLPFVLCYTVRNVSGPLIGYLGRKVGLETVTVVGCIIASIGMGACFLAEDIFTIVVLWGGVFGLGFGMGSVLIPVVLNQHFDKYLSNANGIAFGGECIAGFVLPVLIKYALDEYGTSGLFLILSGLMLHSVPAAMLLKFASKPSSSVAKQTITFHPKIHESTLCSGTAGIYNKSFNSEDSLRSHQDNVSIPMQNTDLKNMQNFDFINESRSENGKNSTQNSIIKNNVDNYSVIYQQKNDIKESSVLPSTQSKQDQHSGKVRISENNSISVQENKLSLSNGPHVLNPHSIGNEKYSQSESSKTLAISSFSVFCDPAFILMLLTQSTFIFISTMILTIIVDYSRDVGVSTDEEMYILMCLSISDMIGRFGLGWITDSGLLTNVAFSSLCYFCMGFIMVALVFIRGFILVMCAAFFIGLFLGGLLIVCPGIVSDHIEKDKVTMALSSRFVFYAPMSLTQSSLIGFFRGTKGSYKGILYMLSAICLFCCVMSLSIPFAARFRDKRKKNIQPQGIKNSLPMDSTHISRM</sequence>
<dbReference type="InterPro" id="IPR036259">
    <property type="entry name" value="MFS_trans_sf"/>
</dbReference>
<dbReference type="EMBL" id="BMAV01022733">
    <property type="protein sequence ID" value="GFY77949.1"/>
    <property type="molecule type" value="Genomic_DNA"/>
</dbReference>
<evidence type="ECO:0000313" key="2">
    <source>
        <dbReference type="EMBL" id="GFY77949.1"/>
    </source>
</evidence>
<proteinExistence type="predicted"/>
<organism evidence="2 3">
    <name type="scientific">Trichonephila inaurata madagascariensis</name>
    <dbReference type="NCBI Taxonomy" id="2747483"/>
    <lineage>
        <taxon>Eukaryota</taxon>
        <taxon>Metazoa</taxon>
        <taxon>Ecdysozoa</taxon>
        <taxon>Arthropoda</taxon>
        <taxon>Chelicerata</taxon>
        <taxon>Arachnida</taxon>
        <taxon>Araneae</taxon>
        <taxon>Araneomorphae</taxon>
        <taxon>Entelegynae</taxon>
        <taxon>Araneoidea</taxon>
        <taxon>Nephilidae</taxon>
        <taxon>Trichonephila</taxon>
        <taxon>Trichonephila inaurata</taxon>
    </lineage>
</organism>
<evidence type="ECO:0000313" key="3">
    <source>
        <dbReference type="Proteomes" id="UP000886998"/>
    </source>
</evidence>
<gene>
    <name evidence="2" type="primary">NCL1_36004</name>
    <name evidence="2" type="ORF">TNIN_75571</name>
</gene>
<dbReference type="PANTHER" id="PTHR11360">
    <property type="entry name" value="MONOCARBOXYLATE TRANSPORTER"/>
    <property type="match status" value="1"/>
</dbReference>
<feature type="transmembrane region" description="Helical" evidence="1">
    <location>
        <begin position="431"/>
        <end position="449"/>
    </location>
</feature>
<feature type="transmembrane region" description="Helical" evidence="1">
    <location>
        <begin position="402"/>
        <end position="419"/>
    </location>
</feature>
<dbReference type="SUPFAM" id="SSF103473">
    <property type="entry name" value="MFS general substrate transporter"/>
    <property type="match status" value="1"/>
</dbReference>
<evidence type="ECO:0000256" key="1">
    <source>
        <dbReference type="SAM" id="Phobius"/>
    </source>
</evidence>
<dbReference type="OrthoDB" id="6420969at2759"/>
<keyword evidence="1" id="KW-0812">Transmembrane</keyword>
<keyword evidence="1" id="KW-0472">Membrane</keyword>
<dbReference type="PANTHER" id="PTHR11360:SF303">
    <property type="entry name" value="MAJOR FACILITATOR SUPERFAMILY (MFS) PROFILE DOMAIN-CONTAINING PROTEIN"/>
    <property type="match status" value="1"/>
</dbReference>
<comment type="caution">
    <text evidence="2">The sequence shown here is derived from an EMBL/GenBank/DDBJ whole genome shotgun (WGS) entry which is preliminary data.</text>
</comment>
<dbReference type="Pfam" id="PF07690">
    <property type="entry name" value="MFS_1"/>
    <property type="match status" value="1"/>
</dbReference>
<dbReference type="InterPro" id="IPR050327">
    <property type="entry name" value="Proton-linked_MCT"/>
</dbReference>
<dbReference type="Proteomes" id="UP000886998">
    <property type="component" value="Unassembled WGS sequence"/>
</dbReference>
<feature type="transmembrane region" description="Helical" evidence="1">
    <location>
        <begin position="496"/>
        <end position="516"/>
    </location>
</feature>
<feature type="transmembrane region" description="Helical" evidence="1">
    <location>
        <begin position="79"/>
        <end position="99"/>
    </location>
</feature>
<dbReference type="Gene3D" id="1.20.1250.20">
    <property type="entry name" value="MFS general substrate transporter like domains"/>
    <property type="match status" value="2"/>
</dbReference>
<feature type="transmembrane region" description="Helical" evidence="1">
    <location>
        <begin position="522"/>
        <end position="545"/>
    </location>
</feature>
<keyword evidence="1" id="KW-1133">Transmembrane helix</keyword>
<dbReference type="GO" id="GO:0008028">
    <property type="term" value="F:monocarboxylic acid transmembrane transporter activity"/>
    <property type="evidence" value="ECO:0007669"/>
    <property type="project" value="TreeGrafter"/>
</dbReference>
<feature type="transmembrane region" description="Helical" evidence="1">
    <location>
        <begin position="365"/>
        <end position="390"/>
    </location>
</feature>
<feature type="transmembrane region" description="Helical" evidence="1">
    <location>
        <begin position="167"/>
        <end position="187"/>
    </location>
</feature>
<accession>A0A8X6YUD2</accession>
<dbReference type="AlphaFoldDB" id="A0A8X6YUD2"/>